<dbReference type="WBParaSite" id="nRc.2.0.1.t47672-RA">
    <property type="protein sequence ID" value="nRc.2.0.1.t47672-RA"/>
    <property type="gene ID" value="nRc.2.0.1.g47672"/>
</dbReference>
<name>A0A915LA07_ROMCU</name>
<organism evidence="1 2">
    <name type="scientific">Romanomermis culicivorax</name>
    <name type="common">Nematode worm</name>
    <dbReference type="NCBI Taxonomy" id="13658"/>
    <lineage>
        <taxon>Eukaryota</taxon>
        <taxon>Metazoa</taxon>
        <taxon>Ecdysozoa</taxon>
        <taxon>Nematoda</taxon>
        <taxon>Enoplea</taxon>
        <taxon>Dorylaimia</taxon>
        <taxon>Mermithida</taxon>
        <taxon>Mermithoidea</taxon>
        <taxon>Mermithidae</taxon>
        <taxon>Romanomermis</taxon>
    </lineage>
</organism>
<dbReference type="Proteomes" id="UP000887565">
    <property type="component" value="Unplaced"/>
</dbReference>
<dbReference type="AlphaFoldDB" id="A0A915LA07"/>
<sequence length="161" mass="18907">MMQQQLDDVGQQIEQQRLELEHLRLQQARPLFTIPGIKICSEFFCCRPAENVDLFIDRFNRQCQANNYADYQKHLILPSLLREAAEVIYQNIPPAEKQAMNYDALVQLLRMRFSPTHACELKNVELQTRIQRQGEMVTEYAVSIQQLVHEAFPELDNDTRD</sequence>
<proteinExistence type="predicted"/>
<keyword evidence="1" id="KW-1185">Reference proteome</keyword>
<evidence type="ECO:0000313" key="2">
    <source>
        <dbReference type="WBParaSite" id="nRc.2.0.1.t47672-RA"/>
    </source>
</evidence>
<evidence type="ECO:0000313" key="1">
    <source>
        <dbReference type="Proteomes" id="UP000887565"/>
    </source>
</evidence>
<accession>A0A915LA07</accession>
<protein>
    <submittedName>
        <fullName evidence="2">Retrotransposon gag domain-containing protein</fullName>
    </submittedName>
</protein>
<reference evidence="2" key="1">
    <citation type="submission" date="2022-11" db="UniProtKB">
        <authorList>
            <consortium name="WormBaseParasite"/>
        </authorList>
    </citation>
    <scope>IDENTIFICATION</scope>
</reference>